<keyword evidence="4" id="KW-1185">Reference proteome</keyword>
<keyword evidence="1" id="KW-1133">Transmembrane helix</keyword>
<dbReference type="EMBL" id="FWFZ01000003">
    <property type="protein sequence ID" value="SLN27902.1"/>
    <property type="molecule type" value="Genomic_DNA"/>
</dbReference>
<proteinExistence type="predicted"/>
<evidence type="ECO:0000313" key="4">
    <source>
        <dbReference type="Proteomes" id="UP000193900"/>
    </source>
</evidence>
<sequence length="545" mass="61679">MSVQVLASRWVRRFRDSESGGIIIFSLYIFLVMIAMVGMAVDLMRFETQRSMLQNAIDRASVAAADLDQLMDPEEVVRDYLTKAGQIQYLESIEVDEGLNYRTVTVNAKVGMTSPFFNILATYGMVQPASATATERVDDLEVSMVLDISGSMGGSKIRELRTAATNFVSTLMSRTEFGDITISIIPYATQVSLPPELADAYNFDRFHDFSSCVNFEDADFDTTGIDPDQDVLAQTQHFDPFYYWGTVDNSNERAFVCNENTYAEVLPFAHNLATITNAINALQAGGNTSIDVGVKWGAALLDPSANDVVLELIQQGMVDGAFAARPATFEDEEAIKVLVVMTDGVNTTQYRLNDSLRDGWSNVYEEDNGELWVHDYEHRYDGDDNDYSTYERWFNSRRERNGWGNFWRNTWHFSDSGNLGYDDIPRELTRLTWAEVFDKVSLLYNAWYHNYAREWRSNDFYTYAYWAMNNIGPATKDARLDRICTAAKEQNIVIYTVGFEVTNYSATVMESCASSPSHFFRVAGEELTTAFTTIARNITDLRLTN</sequence>
<protein>
    <submittedName>
        <fullName evidence="3">von Willebrand factor type A domain protein</fullName>
    </submittedName>
</protein>
<organism evidence="3 4">
    <name type="scientific">Roseisalinus antarcticus</name>
    <dbReference type="NCBI Taxonomy" id="254357"/>
    <lineage>
        <taxon>Bacteria</taxon>
        <taxon>Pseudomonadati</taxon>
        <taxon>Pseudomonadota</taxon>
        <taxon>Alphaproteobacteria</taxon>
        <taxon>Rhodobacterales</taxon>
        <taxon>Roseobacteraceae</taxon>
        <taxon>Roseisalinus</taxon>
    </lineage>
</organism>
<dbReference type="InterPro" id="IPR028087">
    <property type="entry name" value="Tad_N"/>
</dbReference>
<dbReference type="SUPFAM" id="SSF53300">
    <property type="entry name" value="vWA-like"/>
    <property type="match status" value="1"/>
</dbReference>
<dbReference type="CDD" id="cd00198">
    <property type="entry name" value="vWFA"/>
    <property type="match status" value="1"/>
</dbReference>
<feature type="domain" description="Putative Flp pilus-assembly TadG-like N-terminal" evidence="2">
    <location>
        <begin position="20"/>
        <end position="65"/>
    </location>
</feature>
<gene>
    <name evidence="3" type="ORF">ROA7023_00916</name>
</gene>
<dbReference type="AlphaFoldDB" id="A0A1Y5S223"/>
<evidence type="ECO:0000256" key="1">
    <source>
        <dbReference type="SAM" id="Phobius"/>
    </source>
</evidence>
<dbReference type="Gene3D" id="3.40.50.410">
    <property type="entry name" value="von Willebrand factor, type A domain"/>
    <property type="match status" value="1"/>
</dbReference>
<dbReference type="Proteomes" id="UP000193900">
    <property type="component" value="Unassembled WGS sequence"/>
</dbReference>
<feature type="transmembrane region" description="Helical" evidence="1">
    <location>
        <begin position="21"/>
        <end position="41"/>
    </location>
</feature>
<keyword evidence="1" id="KW-0472">Membrane</keyword>
<evidence type="ECO:0000259" key="2">
    <source>
        <dbReference type="Pfam" id="PF13400"/>
    </source>
</evidence>
<dbReference type="RefSeq" id="WP_159458439.1">
    <property type="nucleotide sequence ID" value="NZ_FWFZ01000003.1"/>
</dbReference>
<dbReference type="Pfam" id="PF13400">
    <property type="entry name" value="Tad"/>
    <property type="match status" value="1"/>
</dbReference>
<accession>A0A1Y5S223</accession>
<dbReference type="InterPro" id="IPR036465">
    <property type="entry name" value="vWFA_dom_sf"/>
</dbReference>
<evidence type="ECO:0000313" key="3">
    <source>
        <dbReference type="EMBL" id="SLN27902.1"/>
    </source>
</evidence>
<keyword evidence="1" id="KW-0812">Transmembrane</keyword>
<name>A0A1Y5S223_9RHOB</name>
<dbReference type="OrthoDB" id="7522752at2"/>
<reference evidence="3 4" key="1">
    <citation type="submission" date="2017-03" db="EMBL/GenBank/DDBJ databases">
        <authorList>
            <person name="Afonso C.L."/>
            <person name="Miller P.J."/>
            <person name="Scott M.A."/>
            <person name="Spackman E."/>
            <person name="Goraichik I."/>
            <person name="Dimitrov K.M."/>
            <person name="Suarez D.L."/>
            <person name="Swayne D.E."/>
        </authorList>
    </citation>
    <scope>NUCLEOTIDE SEQUENCE [LARGE SCALE GENOMIC DNA]</scope>
    <source>
        <strain evidence="3 4">CECT 7023</strain>
    </source>
</reference>